<accession>A0AAV4VEI6</accession>
<dbReference type="SUPFAM" id="SSF52047">
    <property type="entry name" value="RNI-like"/>
    <property type="match status" value="1"/>
</dbReference>
<dbReference type="InterPro" id="IPR032675">
    <property type="entry name" value="LRR_dom_sf"/>
</dbReference>
<protein>
    <submittedName>
        <fullName evidence="1">Uncharacterized protein</fullName>
    </submittedName>
</protein>
<proteinExistence type="predicted"/>
<gene>
    <name evidence="1" type="primary">AVEN_138790_1</name>
    <name evidence="1" type="ORF">CDAR_315461</name>
</gene>
<comment type="caution">
    <text evidence="1">The sequence shown here is derived from an EMBL/GenBank/DDBJ whole genome shotgun (WGS) entry which is preliminary data.</text>
</comment>
<organism evidence="1 2">
    <name type="scientific">Caerostris darwini</name>
    <dbReference type="NCBI Taxonomy" id="1538125"/>
    <lineage>
        <taxon>Eukaryota</taxon>
        <taxon>Metazoa</taxon>
        <taxon>Ecdysozoa</taxon>
        <taxon>Arthropoda</taxon>
        <taxon>Chelicerata</taxon>
        <taxon>Arachnida</taxon>
        <taxon>Araneae</taxon>
        <taxon>Araneomorphae</taxon>
        <taxon>Entelegynae</taxon>
        <taxon>Araneoidea</taxon>
        <taxon>Araneidae</taxon>
        <taxon>Caerostris</taxon>
    </lineage>
</organism>
<evidence type="ECO:0000313" key="1">
    <source>
        <dbReference type="EMBL" id="GIY68722.1"/>
    </source>
</evidence>
<sequence>MAALPLRQMCLEKALTYLKSKIEIHNPHRIISALSFKVAFNMLNLHLQQVQIDLHFFHFSLQSESNHLTHVTLYKFDCKAVESSSLAFKFLTAMNTDLKSLVLIDLWDTYMEKEISEALNKLLRKSPNLEELHCCIPFDLKVLRKCKNLKVLRLCFCPEQPWDDFLDMDCGRKQPLKSLNVFQICSFSIKHLTIGHELCKWITDYSPPTKELQNIQTFCPQLKKVGHQEKVLFRNPEFKYSDELPYCIWNSFYLQTNIPLKVAVSCFPMVQTLSLHIKDDVDIKPLMQLKEIRNLNIESIYETFCPLADLNEILRSIGGKLQHLRFYSDNPLSLNFVFKCCPNLRSAEFNCDVFGEDTECPESVEHIRRLKITLFERSYNRPIDVRVFAVTLSKCINLEELEIYSTTSQISARTYVHVYDQVYHQDLYDNMLDIILSKKPFMKLKKIFIERSYLSYTGVQALAEHVENLEVICINSHNAEVKKMKNLVNEIRPKAIFCHKRKDYKKHAKPEENLFLKPGKHWRKRPNPKPVYPNDAYPKWAGISY</sequence>
<dbReference type="GO" id="GO:0031146">
    <property type="term" value="P:SCF-dependent proteasomal ubiquitin-dependent protein catabolic process"/>
    <property type="evidence" value="ECO:0007669"/>
    <property type="project" value="TreeGrafter"/>
</dbReference>
<dbReference type="AlphaFoldDB" id="A0AAV4VEI6"/>
<keyword evidence="2" id="KW-1185">Reference proteome</keyword>
<evidence type="ECO:0000313" key="2">
    <source>
        <dbReference type="Proteomes" id="UP001054837"/>
    </source>
</evidence>
<dbReference type="Gene3D" id="3.80.10.10">
    <property type="entry name" value="Ribonuclease Inhibitor"/>
    <property type="match status" value="1"/>
</dbReference>
<dbReference type="GO" id="GO:0019005">
    <property type="term" value="C:SCF ubiquitin ligase complex"/>
    <property type="evidence" value="ECO:0007669"/>
    <property type="project" value="TreeGrafter"/>
</dbReference>
<name>A0AAV4VEI6_9ARAC</name>
<dbReference type="PANTHER" id="PTHR13318">
    <property type="entry name" value="PARTNER OF PAIRED, ISOFORM B-RELATED"/>
    <property type="match status" value="1"/>
</dbReference>
<dbReference type="Proteomes" id="UP001054837">
    <property type="component" value="Unassembled WGS sequence"/>
</dbReference>
<reference evidence="1 2" key="1">
    <citation type="submission" date="2021-06" db="EMBL/GenBank/DDBJ databases">
        <title>Caerostris darwini draft genome.</title>
        <authorList>
            <person name="Kono N."/>
            <person name="Arakawa K."/>
        </authorList>
    </citation>
    <scope>NUCLEOTIDE SEQUENCE [LARGE SCALE GENOMIC DNA]</scope>
</reference>
<dbReference type="EMBL" id="BPLQ01012923">
    <property type="protein sequence ID" value="GIY68722.1"/>
    <property type="molecule type" value="Genomic_DNA"/>
</dbReference>